<organism evidence="1 2">
    <name type="scientific">Vandammella animalimorsus</name>
    <dbReference type="NCBI Taxonomy" id="2029117"/>
    <lineage>
        <taxon>Bacteria</taxon>
        <taxon>Pseudomonadati</taxon>
        <taxon>Pseudomonadota</taxon>
        <taxon>Betaproteobacteria</taxon>
        <taxon>Burkholderiales</taxon>
        <taxon>Comamonadaceae</taxon>
        <taxon>Vandammella</taxon>
    </lineage>
</organism>
<reference evidence="1 2" key="1">
    <citation type="submission" date="2017-08" db="EMBL/GenBank/DDBJ databases">
        <title>WGS of Clinical strains of the CDC Group NO-1 linked to zoonotic infections in humans.</title>
        <authorList>
            <person name="Bernier A.-M."/>
            <person name="Bernard K."/>
        </authorList>
    </citation>
    <scope>NUCLEOTIDE SEQUENCE [LARGE SCALE GENOMIC DNA]</scope>
    <source>
        <strain evidence="1 2">NML91-0035</strain>
    </source>
</reference>
<name>A0A2A2T5D4_9BURK</name>
<dbReference type="AlphaFoldDB" id="A0A2A2T5D4"/>
<proteinExistence type="predicted"/>
<gene>
    <name evidence="1" type="ORF">CLI92_06495</name>
</gene>
<evidence type="ECO:0000313" key="2">
    <source>
        <dbReference type="Proteomes" id="UP000217780"/>
    </source>
</evidence>
<evidence type="ECO:0000313" key="1">
    <source>
        <dbReference type="EMBL" id="PAX16763.1"/>
    </source>
</evidence>
<sequence length="92" mass="9254">MVTAWAKAPVLGWEPASDWARALGLGPAWAMASRRAAQAVAQAWVPGLGLAKAWAPGPGEWAQAGGSGLAVGRPPAGFAESRLAPARALAQG</sequence>
<comment type="caution">
    <text evidence="1">The sequence shown here is derived from an EMBL/GenBank/DDBJ whole genome shotgun (WGS) entry which is preliminary data.</text>
</comment>
<protein>
    <submittedName>
        <fullName evidence="1">Uncharacterized protein</fullName>
    </submittedName>
</protein>
<accession>A0A2A2T5D4</accession>
<dbReference type="EMBL" id="NTBI01000005">
    <property type="protein sequence ID" value="PAX16763.1"/>
    <property type="molecule type" value="Genomic_DNA"/>
</dbReference>
<dbReference type="Proteomes" id="UP000217780">
    <property type="component" value="Unassembled WGS sequence"/>
</dbReference>